<organism evidence="1 2">
    <name type="scientific">Alicyclobacillus mali</name>
    <name type="common">ex Roth et al. 2021</name>
    <dbReference type="NCBI Taxonomy" id="1123961"/>
    <lineage>
        <taxon>Bacteria</taxon>
        <taxon>Bacillati</taxon>
        <taxon>Bacillota</taxon>
        <taxon>Bacilli</taxon>
        <taxon>Bacillales</taxon>
        <taxon>Alicyclobacillaceae</taxon>
        <taxon>Alicyclobacillus</taxon>
    </lineage>
</organism>
<reference evidence="1 2" key="1">
    <citation type="submission" date="2020-11" db="EMBL/GenBank/DDBJ databases">
        <title>Genomic insight of Alicyclobacillus mali FL 18 reveals a new arsenic-resistant strain, with potential in environmental biotechnology.</title>
        <authorList>
            <person name="Fiorentino G."/>
            <person name="Gallo G."/>
            <person name="Aulitto M."/>
        </authorList>
    </citation>
    <scope>NUCLEOTIDE SEQUENCE [LARGE SCALE GENOMIC DNA]</scope>
    <source>
        <strain evidence="1 2">FL 18</strain>
    </source>
</reference>
<evidence type="ECO:0000313" key="2">
    <source>
        <dbReference type="Proteomes" id="UP000642910"/>
    </source>
</evidence>
<accession>A0ABS0F4N9</accession>
<keyword evidence="1" id="KW-0808">Transferase</keyword>
<dbReference type="RefSeq" id="WP_067849492.1">
    <property type="nucleotide sequence ID" value="NZ_JAFMTT010000015.1"/>
</dbReference>
<comment type="caution">
    <text evidence="1">The sequence shown here is derived from an EMBL/GenBank/DDBJ whole genome shotgun (WGS) entry which is preliminary data.</text>
</comment>
<dbReference type="Gene3D" id="3.40.50.150">
    <property type="entry name" value="Vaccinia Virus protein VP39"/>
    <property type="match status" value="1"/>
</dbReference>
<dbReference type="GO" id="GO:0032259">
    <property type="term" value="P:methylation"/>
    <property type="evidence" value="ECO:0007669"/>
    <property type="project" value="UniProtKB-KW"/>
</dbReference>
<dbReference type="PANTHER" id="PTHR38451">
    <property type="entry name" value="TRNA (ADENINE(22)-N(1))-METHYLTRANSFERASE"/>
    <property type="match status" value="1"/>
</dbReference>
<dbReference type="GO" id="GO:0008168">
    <property type="term" value="F:methyltransferase activity"/>
    <property type="evidence" value="ECO:0007669"/>
    <property type="project" value="UniProtKB-KW"/>
</dbReference>
<proteinExistence type="predicted"/>
<evidence type="ECO:0000313" key="1">
    <source>
        <dbReference type="EMBL" id="MBF8378270.1"/>
    </source>
</evidence>
<name>A0ABS0F4N9_9BACL</name>
<gene>
    <name evidence="1" type="ORF">IW967_10395</name>
</gene>
<protein>
    <submittedName>
        <fullName evidence="1">SAM-dependent methyltransferase</fullName>
    </submittedName>
</protein>
<dbReference type="Pfam" id="PF12847">
    <property type="entry name" value="Methyltransf_18"/>
    <property type="match status" value="1"/>
</dbReference>
<keyword evidence="1" id="KW-0489">Methyltransferase</keyword>
<dbReference type="PANTHER" id="PTHR38451:SF1">
    <property type="entry name" value="TRNA (ADENINE(22)-N(1))-METHYLTRANSFERASE"/>
    <property type="match status" value="1"/>
</dbReference>
<dbReference type="InterPro" id="IPR029063">
    <property type="entry name" value="SAM-dependent_MTases_sf"/>
</dbReference>
<dbReference type="SUPFAM" id="SSF53335">
    <property type="entry name" value="S-adenosyl-L-methionine-dependent methyltransferases"/>
    <property type="match status" value="1"/>
</dbReference>
<keyword evidence="2" id="KW-1185">Reference proteome</keyword>
<dbReference type="Proteomes" id="UP000642910">
    <property type="component" value="Unassembled WGS sequence"/>
</dbReference>
<dbReference type="EMBL" id="JADPKZ010000042">
    <property type="protein sequence ID" value="MBF8378270.1"/>
    <property type="molecule type" value="Genomic_DNA"/>
</dbReference>
<dbReference type="PIRSF" id="PIRSF018637">
    <property type="entry name" value="TrmK"/>
    <property type="match status" value="1"/>
</dbReference>
<sequence length="258" mass="28468">MAMDLGPRLRAVAELALPCETLADIGTDHAYLPVFALEAGMTRRAIATDVREGPLSQARAHLAARGLLSRASIRLGDGLEPLQVGEADVIVSAGLGGRAQADMVERREDIARSARRLVFQPMGAGHVLRQTLYRLGFHLAAEEAVCEADKPYEIIAAEYRGGPDPAYSVPLSHLCDRGLRPDEAWEALWMVGPLLCLASAPGLRCRIEAEVRRTERAMARVERSDHRALHAAQLELLARRKKIWNALLARWEEDRTCR</sequence>
<dbReference type="InterPro" id="IPR006901">
    <property type="entry name" value="TrmK"/>
</dbReference>